<dbReference type="EMBL" id="JBAWTH010000054">
    <property type="protein sequence ID" value="KAL2281818.1"/>
    <property type="molecule type" value="Genomic_DNA"/>
</dbReference>
<feature type="compositionally biased region" description="Basic and acidic residues" evidence="1">
    <location>
        <begin position="421"/>
        <end position="442"/>
    </location>
</feature>
<gene>
    <name evidence="2" type="ORF">FJTKL_11289</name>
</gene>
<keyword evidence="3" id="KW-1185">Reference proteome</keyword>
<feature type="compositionally biased region" description="Basic and acidic residues" evidence="1">
    <location>
        <begin position="369"/>
        <end position="384"/>
    </location>
</feature>
<evidence type="ECO:0000313" key="3">
    <source>
        <dbReference type="Proteomes" id="UP001600888"/>
    </source>
</evidence>
<proteinExistence type="predicted"/>
<organism evidence="2 3">
    <name type="scientific">Diaporthe vaccinii</name>
    <dbReference type="NCBI Taxonomy" id="105482"/>
    <lineage>
        <taxon>Eukaryota</taxon>
        <taxon>Fungi</taxon>
        <taxon>Dikarya</taxon>
        <taxon>Ascomycota</taxon>
        <taxon>Pezizomycotina</taxon>
        <taxon>Sordariomycetes</taxon>
        <taxon>Sordariomycetidae</taxon>
        <taxon>Diaporthales</taxon>
        <taxon>Diaporthaceae</taxon>
        <taxon>Diaporthe</taxon>
        <taxon>Diaporthe eres species complex</taxon>
    </lineage>
</organism>
<feature type="compositionally biased region" description="Polar residues" evidence="1">
    <location>
        <begin position="35"/>
        <end position="48"/>
    </location>
</feature>
<accession>A0ABR4EHD7</accession>
<name>A0ABR4EHD7_9PEZI</name>
<feature type="compositionally biased region" description="Basic and acidic residues" evidence="1">
    <location>
        <begin position="261"/>
        <end position="282"/>
    </location>
</feature>
<feature type="region of interest" description="Disordered" evidence="1">
    <location>
        <begin position="1"/>
        <end position="219"/>
    </location>
</feature>
<sequence>MTVNEVGSNLKAPPGTEGHAPAKIQKKTDKCARNKAQQGDDSTASEETLASRIGTKCKVDPKESSSMLSATEEGETESKPSAPARRIPVQDSTPQPASRKRTPPTRAPTATTIVPTEPRAERNSSRSSEAKPVAKYREAQGDTAPAHPSASKSDNKHRHGRRSLHDRQGRQEEDDNHITWKAHKALPPPFPHHVYARPSREQRPRSPSPVASRLIEHHGQEVQSFDFRDPDLRDWLRLTGWDSYRYRQGELARLRRQEEIDRESRELKEQGEREKAWLKEGFAEGSKVNHPSGAGPRPLLLPPAPPQRAEDVKPAEYSMLGPYTVTGGIKRERGEETDGDVDGGFSTKYYRTNRNHRGSRASYHGYHNRGREDSREWQTREDRRRSGRLSPPRGFPDSPPPRSLTKRHPRQRFPSPAGHPLPRDEFDAQRAIDRYVTRDRPPPRRRSPRTSSSPPYGRGYKPSRFHDFEYRRLGGPPN</sequence>
<feature type="compositionally biased region" description="Pro residues" evidence="1">
    <location>
        <begin position="393"/>
        <end position="402"/>
    </location>
</feature>
<evidence type="ECO:0000313" key="2">
    <source>
        <dbReference type="EMBL" id="KAL2281818.1"/>
    </source>
</evidence>
<dbReference type="Proteomes" id="UP001600888">
    <property type="component" value="Unassembled WGS sequence"/>
</dbReference>
<protein>
    <submittedName>
        <fullName evidence="2">Uncharacterized protein</fullName>
    </submittedName>
</protein>
<feature type="region of interest" description="Disordered" evidence="1">
    <location>
        <begin position="261"/>
        <end position="478"/>
    </location>
</feature>
<reference evidence="2 3" key="1">
    <citation type="submission" date="2024-03" db="EMBL/GenBank/DDBJ databases">
        <title>A high-quality draft genome sequence of Diaporthe vaccinii, a causative agent of upright dieback and viscid rot disease in cranberry plants.</title>
        <authorList>
            <person name="Sarrasin M."/>
            <person name="Lang B.F."/>
            <person name="Burger G."/>
        </authorList>
    </citation>
    <scope>NUCLEOTIDE SEQUENCE [LARGE SCALE GENOMIC DNA]</scope>
    <source>
        <strain evidence="2 3">IS7</strain>
    </source>
</reference>
<comment type="caution">
    <text evidence="2">The sequence shown here is derived from an EMBL/GenBank/DDBJ whole genome shotgun (WGS) entry which is preliminary data.</text>
</comment>
<feature type="compositionally biased region" description="Low complexity" evidence="1">
    <location>
        <begin position="107"/>
        <end position="116"/>
    </location>
</feature>
<evidence type="ECO:0000256" key="1">
    <source>
        <dbReference type="SAM" id="MobiDB-lite"/>
    </source>
</evidence>